<organism evidence="3 4">
    <name type="scientific">Cupriavidus metallidurans</name>
    <dbReference type="NCBI Taxonomy" id="119219"/>
    <lineage>
        <taxon>Bacteria</taxon>
        <taxon>Pseudomonadati</taxon>
        <taxon>Pseudomonadota</taxon>
        <taxon>Betaproteobacteria</taxon>
        <taxon>Burkholderiales</taxon>
        <taxon>Burkholderiaceae</taxon>
        <taxon>Cupriavidus</taxon>
    </lineage>
</organism>
<accession>A0A482IKV0</accession>
<dbReference type="Proteomes" id="UP000253772">
    <property type="component" value="Chromosome c1"/>
</dbReference>
<evidence type="ECO:0000313" key="4">
    <source>
        <dbReference type="Proteomes" id="UP000253772"/>
    </source>
</evidence>
<feature type="signal peptide" evidence="2">
    <location>
        <begin position="1"/>
        <end position="26"/>
    </location>
</feature>
<feature type="chain" id="PRO_5019736959" description="Hydroxyquinol 1,2-dioxygenase" evidence="2">
    <location>
        <begin position="27"/>
        <end position="70"/>
    </location>
</feature>
<dbReference type="OrthoDB" id="8966525at2"/>
<feature type="region of interest" description="Disordered" evidence="1">
    <location>
        <begin position="25"/>
        <end position="70"/>
    </location>
</feature>
<dbReference type="AlphaFoldDB" id="A0A482IKV0"/>
<keyword evidence="2" id="KW-0732">Signal</keyword>
<evidence type="ECO:0000256" key="2">
    <source>
        <dbReference type="SAM" id="SignalP"/>
    </source>
</evidence>
<sequence>MNTPRRLILTASLIATLASIAPLASAADTSPQNHGTTMDQVHRPRDVFTDGARNSARDPYLDGAHQAAER</sequence>
<evidence type="ECO:0000256" key="1">
    <source>
        <dbReference type="SAM" id="MobiDB-lite"/>
    </source>
</evidence>
<protein>
    <recommendedName>
        <fullName evidence="5">Hydroxyquinol 1,2-dioxygenase</fullName>
    </recommendedName>
</protein>
<name>A0A482IKV0_9BURK</name>
<evidence type="ECO:0008006" key="5">
    <source>
        <dbReference type="Google" id="ProtNLM"/>
    </source>
</evidence>
<proteinExistence type="predicted"/>
<gene>
    <name evidence="3" type="ORF">DDF84_008105</name>
</gene>
<reference evidence="3 4" key="1">
    <citation type="submission" date="2019-03" db="EMBL/GenBank/DDBJ databases">
        <title>Comparative insights into the high quality Complete genome sequence of highly metal resistant Cupriavidus metallidurans strain BS1 isolated from a gold-copper mine.</title>
        <authorList>
            <person name="Mazhar H.S."/>
            <person name="Rensing C."/>
        </authorList>
    </citation>
    <scope>NUCLEOTIDE SEQUENCE [LARGE SCALE GENOMIC DNA]</scope>
    <source>
        <strain evidence="3 4">BS1</strain>
    </source>
</reference>
<evidence type="ECO:0000313" key="3">
    <source>
        <dbReference type="EMBL" id="QBP09725.1"/>
    </source>
</evidence>
<dbReference type="EMBL" id="CP037900">
    <property type="protein sequence ID" value="QBP09725.1"/>
    <property type="molecule type" value="Genomic_DNA"/>
</dbReference>
<feature type="compositionally biased region" description="Polar residues" evidence="1">
    <location>
        <begin position="30"/>
        <end position="39"/>
    </location>
</feature>